<dbReference type="RefSeq" id="WP_156214444.1">
    <property type="nucleotide sequence ID" value="NZ_WOFH01000001.1"/>
</dbReference>
<evidence type="ECO:0000259" key="1">
    <source>
        <dbReference type="PROSITE" id="PS50943"/>
    </source>
</evidence>
<dbReference type="CDD" id="cd00093">
    <property type="entry name" value="HTH_XRE"/>
    <property type="match status" value="1"/>
</dbReference>
<keyword evidence="3" id="KW-1185">Reference proteome</keyword>
<comment type="caution">
    <text evidence="2">The sequence shown here is derived from an EMBL/GenBank/DDBJ whole genome shotgun (WGS) entry which is preliminary data.</text>
</comment>
<dbReference type="Gene3D" id="1.10.260.40">
    <property type="entry name" value="lambda repressor-like DNA-binding domains"/>
    <property type="match status" value="1"/>
</dbReference>
<dbReference type="InterPro" id="IPR039554">
    <property type="entry name" value="HigA2-like_HTH"/>
</dbReference>
<evidence type="ECO:0000313" key="2">
    <source>
        <dbReference type="EMBL" id="MUN35509.1"/>
    </source>
</evidence>
<protein>
    <submittedName>
        <fullName evidence="2">Helix-turn-helix domain-containing protein</fullName>
    </submittedName>
</protein>
<gene>
    <name evidence="2" type="ORF">GNZ18_02700</name>
</gene>
<dbReference type="InterPro" id="IPR001387">
    <property type="entry name" value="Cro/C1-type_HTH"/>
</dbReference>
<dbReference type="SUPFAM" id="SSF47413">
    <property type="entry name" value="lambda repressor-like DNA-binding domains"/>
    <property type="match status" value="1"/>
</dbReference>
<reference evidence="2 3" key="1">
    <citation type="submission" date="2019-11" db="EMBL/GenBank/DDBJ databases">
        <authorList>
            <person name="Cao P."/>
        </authorList>
    </citation>
    <scope>NUCLEOTIDE SEQUENCE [LARGE SCALE GENOMIC DNA]</scope>
    <source>
        <strain evidence="2 3">NEAU-AAG5</strain>
    </source>
</reference>
<dbReference type="Pfam" id="PF13744">
    <property type="entry name" value="HTH_37"/>
    <property type="match status" value="1"/>
</dbReference>
<evidence type="ECO:0000313" key="3">
    <source>
        <dbReference type="Proteomes" id="UP000432015"/>
    </source>
</evidence>
<dbReference type="Proteomes" id="UP000432015">
    <property type="component" value="Unassembled WGS sequence"/>
</dbReference>
<dbReference type="GO" id="GO:0003677">
    <property type="term" value="F:DNA binding"/>
    <property type="evidence" value="ECO:0007669"/>
    <property type="project" value="InterPro"/>
</dbReference>
<dbReference type="AlphaFoldDB" id="A0A7K1KTK8"/>
<dbReference type="EMBL" id="WOFH01000001">
    <property type="protein sequence ID" value="MUN35509.1"/>
    <property type="molecule type" value="Genomic_DNA"/>
</dbReference>
<dbReference type="PROSITE" id="PS50943">
    <property type="entry name" value="HTH_CROC1"/>
    <property type="match status" value="1"/>
</dbReference>
<proteinExistence type="predicted"/>
<name>A0A7K1KTK8_9ACTN</name>
<feature type="domain" description="HTH cro/C1-type" evidence="1">
    <location>
        <begin position="37"/>
        <end position="85"/>
    </location>
</feature>
<sequence length="108" mass="11923">MVFYGRREGAGDVRAPAESETCLASAVMNEIAWFMRKNGIKRSQLADEMSVSPGRVTQILSGEENVTLRTLETVVTALGARLEVRMHPLHDSTLPLPKGDRQPVGRLF</sequence>
<organism evidence="2 3">
    <name type="scientific">Actinomadura litoris</name>
    <dbReference type="NCBI Taxonomy" id="2678616"/>
    <lineage>
        <taxon>Bacteria</taxon>
        <taxon>Bacillati</taxon>
        <taxon>Actinomycetota</taxon>
        <taxon>Actinomycetes</taxon>
        <taxon>Streptosporangiales</taxon>
        <taxon>Thermomonosporaceae</taxon>
        <taxon>Actinomadura</taxon>
    </lineage>
</organism>
<dbReference type="InterPro" id="IPR010982">
    <property type="entry name" value="Lambda_DNA-bd_dom_sf"/>
</dbReference>
<accession>A0A7K1KTK8</accession>
<dbReference type="SMART" id="SM00530">
    <property type="entry name" value="HTH_XRE"/>
    <property type="match status" value="1"/>
</dbReference>